<dbReference type="RefSeq" id="WP_344810928.1">
    <property type="nucleotide sequence ID" value="NZ_BAAAYX010000002.1"/>
</dbReference>
<evidence type="ECO:0000259" key="2">
    <source>
        <dbReference type="Pfam" id="PF01408"/>
    </source>
</evidence>
<dbReference type="PANTHER" id="PTHR43818">
    <property type="entry name" value="BCDNA.GH03377"/>
    <property type="match status" value="1"/>
</dbReference>
<dbReference type="InterPro" id="IPR000683">
    <property type="entry name" value="Gfo/Idh/MocA-like_OxRdtase_N"/>
</dbReference>
<dbReference type="Gene3D" id="3.40.50.720">
    <property type="entry name" value="NAD(P)-binding Rossmann-like Domain"/>
    <property type="match status" value="1"/>
</dbReference>
<dbReference type="SUPFAM" id="SSF51735">
    <property type="entry name" value="NAD(P)-binding Rossmann-fold domains"/>
    <property type="match status" value="1"/>
</dbReference>
<keyword evidence="5" id="KW-1185">Reference proteome</keyword>
<accession>A0ABP7CSM9</accession>
<comment type="caution">
    <text evidence="4">The sequence shown here is derived from an EMBL/GenBank/DDBJ whole genome shotgun (WGS) entry which is preliminary data.</text>
</comment>
<evidence type="ECO:0000256" key="1">
    <source>
        <dbReference type="ARBA" id="ARBA00023002"/>
    </source>
</evidence>
<feature type="domain" description="Gfo/Idh/MocA-like oxidoreductase N-terminal" evidence="2">
    <location>
        <begin position="9"/>
        <end position="126"/>
    </location>
</feature>
<dbReference type="InterPro" id="IPR050463">
    <property type="entry name" value="Gfo/Idh/MocA_oxidrdct_glycsds"/>
</dbReference>
<evidence type="ECO:0000259" key="3">
    <source>
        <dbReference type="Pfam" id="PF22725"/>
    </source>
</evidence>
<feature type="domain" description="GFO/IDH/MocA-like oxidoreductase" evidence="3">
    <location>
        <begin position="138"/>
        <end position="256"/>
    </location>
</feature>
<keyword evidence="1" id="KW-0560">Oxidoreductase</keyword>
<name>A0ABP7CSM9_9ACTN</name>
<reference evidence="5" key="1">
    <citation type="journal article" date="2019" name="Int. J. Syst. Evol. Microbiol.">
        <title>The Global Catalogue of Microorganisms (GCM) 10K type strain sequencing project: providing services to taxonomists for standard genome sequencing and annotation.</title>
        <authorList>
            <consortium name="The Broad Institute Genomics Platform"/>
            <consortium name="The Broad Institute Genome Sequencing Center for Infectious Disease"/>
            <person name="Wu L."/>
            <person name="Ma J."/>
        </authorList>
    </citation>
    <scope>NUCLEOTIDE SEQUENCE [LARGE SCALE GENOMIC DNA]</scope>
    <source>
        <strain evidence="5">JCM 16548</strain>
    </source>
</reference>
<dbReference type="SUPFAM" id="SSF55347">
    <property type="entry name" value="Glyceraldehyde-3-phosphate dehydrogenase-like, C-terminal domain"/>
    <property type="match status" value="1"/>
</dbReference>
<dbReference type="InterPro" id="IPR055170">
    <property type="entry name" value="GFO_IDH_MocA-like_dom"/>
</dbReference>
<protein>
    <submittedName>
        <fullName evidence="4">Gfo/Idh/MocA family oxidoreductase</fullName>
    </submittedName>
</protein>
<dbReference type="Pfam" id="PF01408">
    <property type="entry name" value="GFO_IDH_MocA"/>
    <property type="match status" value="1"/>
</dbReference>
<evidence type="ECO:0000313" key="5">
    <source>
        <dbReference type="Proteomes" id="UP001500051"/>
    </source>
</evidence>
<dbReference type="Pfam" id="PF22725">
    <property type="entry name" value="GFO_IDH_MocA_C3"/>
    <property type="match status" value="1"/>
</dbReference>
<evidence type="ECO:0000313" key="4">
    <source>
        <dbReference type="EMBL" id="GAA3694192.1"/>
    </source>
</evidence>
<sequence>MPDPTPSPLRVAVVGAWHVHAGDYARRTLEHPHAELVAVWDDDPERGAALAGDTGAPFTQDLAGLLARSDVDAVTITTETVAHREVIGQAIAAGKHVFTEKLLAPTVAEADEILTAARAAGRQVVVSLPRLYHGYATAVTEVVDGGTLGRLTYARVRLSHDGATAGWLPERFFDPATAIGGALTDLGCHPVYLVQRILGSTPQTVSATYRSLTGRDVDDHAVVTVGYADGAIGVIEAGFVSANPFTIEVFGTEGSLTYSDATGELLLSDAKGRSWHAAPVPADAPDAYDRWLTAIATETEDTDNLERAVELTRLVVAANEAARTGTAVDYA</sequence>
<dbReference type="EMBL" id="BAAAYX010000002">
    <property type="protein sequence ID" value="GAA3694192.1"/>
    <property type="molecule type" value="Genomic_DNA"/>
</dbReference>
<dbReference type="Gene3D" id="3.30.360.10">
    <property type="entry name" value="Dihydrodipicolinate Reductase, domain 2"/>
    <property type="match status" value="1"/>
</dbReference>
<proteinExistence type="predicted"/>
<dbReference type="InterPro" id="IPR036291">
    <property type="entry name" value="NAD(P)-bd_dom_sf"/>
</dbReference>
<organism evidence="4 5">
    <name type="scientific">Microlunatus aurantiacus</name>
    <dbReference type="NCBI Taxonomy" id="446786"/>
    <lineage>
        <taxon>Bacteria</taxon>
        <taxon>Bacillati</taxon>
        <taxon>Actinomycetota</taxon>
        <taxon>Actinomycetes</taxon>
        <taxon>Propionibacteriales</taxon>
        <taxon>Propionibacteriaceae</taxon>
        <taxon>Microlunatus</taxon>
    </lineage>
</organism>
<dbReference type="PANTHER" id="PTHR43818:SF11">
    <property type="entry name" value="BCDNA.GH03377"/>
    <property type="match status" value="1"/>
</dbReference>
<dbReference type="Proteomes" id="UP001500051">
    <property type="component" value="Unassembled WGS sequence"/>
</dbReference>
<gene>
    <name evidence="4" type="ORF">GCM10022204_07470</name>
</gene>